<keyword evidence="3 7" id="KW-0489">Methyltransferase</keyword>
<keyword evidence="4 7" id="KW-0808">Transferase</keyword>
<dbReference type="InterPro" id="IPR055361">
    <property type="entry name" value="tRNA_methyltr_TrmB_bact"/>
</dbReference>
<dbReference type="PANTHER" id="PTHR23417:SF14">
    <property type="entry name" value="PENTACOTRIPEPTIDE-REPEAT REGION OF PRORP DOMAIN-CONTAINING PROTEIN"/>
    <property type="match status" value="1"/>
</dbReference>
<dbReference type="EC" id="2.1.1.33" evidence="7"/>
<protein>
    <recommendedName>
        <fullName evidence="7">tRNA (guanine-N(7)-)-methyltransferase</fullName>
        <ecNumber evidence="7">2.1.1.33</ecNumber>
    </recommendedName>
    <alternativeName>
        <fullName evidence="7">tRNA (guanine(46)-N(7))-methyltransferase</fullName>
    </alternativeName>
    <alternativeName>
        <fullName evidence="7">tRNA(m7G46)-methyltransferase</fullName>
    </alternativeName>
</protein>
<dbReference type="SUPFAM" id="SSF53335">
    <property type="entry name" value="S-adenosyl-L-methionine-dependent methyltransferases"/>
    <property type="match status" value="1"/>
</dbReference>
<accession>A0A0R2PCL4</accession>
<keyword evidence="5 7" id="KW-0949">S-adenosyl-L-methionine</keyword>
<evidence type="ECO:0000313" key="8">
    <source>
        <dbReference type="EMBL" id="KRO35704.1"/>
    </source>
</evidence>
<dbReference type="CDD" id="cd02440">
    <property type="entry name" value="AdoMet_MTases"/>
    <property type="match status" value="1"/>
</dbReference>
<name>A0A0R2PCL4_9ACTN</name>
<evidence type="ECO:0000256" key="3">
    <source>
        <dbReference type="ARBA" id="ARBA00022603"/>
    </source>
</evidence>
<dbReference type="InterPro" id="IPR029063">
    <property type="entry name" value="SAM-dependent_MTases_sf"/>
</dbReference>
<comment type="similarity">
    <text evidence="7">Belongs to the class I-like SAM-binding methyltransferase superfamily. TrmB family.</text>
</comment>
<feature type="binding site" evidence="7">
    <location>
        <position position="134"/>
    </location>
    <ligand>
        <name>substrate</name>
    </ligand>
</feature>
<dbReference type="InterPro" id="IPR003358">
    <property type="entry name" value="tRNA_(Gua-N-7)_MeTrfase_Trmb"/>
</dbReference>
<dbReference type="AlphaFoldDB" id="A0A0R2PCL4"/>
<dbReference type="EMBL" id="LIAN01000266">
    <property type="protein sequence ID" value="KRO35704.1"/>
    <property type="molecule type" value="Genomic_DNA"/>
</dbReference>
<dbReference type="GO" id="GO:0008176">
    <property type="term" value="F:tRNA (guanine(46)-N7)-methyltransferase activity"/>
    <property type="evidence" value="ECO:0007669"/>
    <property type="project" value="UniProtKB-UniRule"/>
</dbReference>
<evidence type="ECO:0000256" key="6">
    <source>
        <dbReference type="ARBA" id="ARBA00022694"/>
    </source>
</evidence>
<feature type="binding site" evidence="7">
    <location>
        <begin position="198"/>
        <end position="201"/>
    </location>
    <ligand>
        <name>substrate</name>
    </ligand>
</feature>
<reference evidence="8 9" key="1">
    <citation type="submission" date="2015-10" db="EMBL/GenBank/DDBJ databases">
        <title>Metagenome-Assembled Genomes uncover a global brackish microbiome.</title>
        <authorList>
            <person name="Hugerth L.W."/>
            <person name="Larsson J."/>
            <person name="Alneberg J."/>
            <person name="Lindh M.V."/>
            <person name="Legrand C."/>
            <person name="Pinhassi J."/>
            <person name="Andersson A.F."/>
        </authorList>
    </citation>
    <scope>NUCLEOTIDE SEQUENCE [LARGE SCALE GENOMIC DNA]</scope>
    <source>
        <strain evidence="8">BACL15 MAG-120823-bin78</strain>
    </source>
</reference>
<dbReference type="PROSITE" id="PS51625">
    <property type="entry name" value="SAM_MT_TRMB"/>
    <property type="match status" value="1"/>
</dbReference>
<feature type="binding site" evidence="7">
    <location>
        <position position="107"/>
    </location>
    <ligand>
        <name>S-adenosyl-L-methionine</name>
        <dbReference type="ChEBI" id="CHEBI:59789"/>
    </ligand>
</feature>
<feature type="binding site" evidence="7">
    <location>
        <position position="55"/>
    </location>
    <ligand>
        <name>S-adenosyl-L-methionine</name>
        <dbReference type="ChEBI" id="CHEBI:59789"/>
    </ligand>
</feature>
<dbReference type="Pfam" id="PF02390">
    <property type="entry name" value="Methyltransf_4"/>
    <property type="match status" value="1"/>
</dbReference>
<dbReference type="Gene3D" id="3.40.50.150">
    <property type="entry name" value="Vaccinia Virus protein VP39"/>
    <property type="match status" value="1"/>
</dbReference>
<proteinExistence type="inferred from homology"/>
<evidence type="ECO:0000256" key="2">
    <source>
        <dbReference type="ARBA" id="ARBA00003015"/>
    </source>
</evidence>
<comment type="function">
    <text evidence="2 7">Catalyzes the formation of N(7)-methylguanine at position 46 (m7G46) in tRNA.</text>
</comment>
<feature type="binding site" evidence="7">
    <location>
        <position position="80"/>
    </location>
    <ligand>
        <name>S-adenosyl-L-methionine</name>
        <dbReference type="ChEBI" id="CHEBI:59789"/>
    </ligand>
</feature>
<comment type="caution">
    <text evidence="8">The sequence shown here is derived from an EMBL/GenBank/DDBJ whole genome shotgun (WGS) entry which is preliminary data.</text>
</comment>
<dbReference type="HAMAP" id="MF_01057">
    <property type="entry name" value="tRNA_methyltr_TrmB"/>
    <property type="match status" value="1"/>
</dbReference>
<dbReference type="NCBIfam" id="TIGR00091">
    <property type="entry name" value="tRNA (guanosine(46)-N7)-methyltransferase TrmB"/>
    <property type="match status" value="1"/>
</dbReference>
<dbReference type="GO" id="GO:0043527">
    <property type="term" value="C:tRNA methyltransferase complex"/>
    <property type="evidence" value="ECO:0007669"/>
    <property type="project" value="TreeGrafter"/>
</dbReference>
<evidence type="ECO:0000313" key="9">
    <source>
        <dbReference type="Proteomes" id="UP000052955"/>
    </source>
</evidence>
<comment type="catalytic activity">
    <reaction evidence="1 7">
        <text>guanosine(46) in tRNA + S-adenosyl-L-methionine = N(7)-methylguanosine(46) in tRNA + S-adenosyl-L-homocysteine</text>
        <dbReference type="Rhea" id="RHEA:42708"/>
        <dbReference type="Rhea" id="RHEA-COMP:10188"/>
        <dbReference type="Rhea" id="RHEA-COMP:10189"/>
        <dbReference type="ChEBI" id="CHEBI:57856"/>
        <dbReference type="ChEBI" id="CHEBI:59789"/>
        <dbReference type="ChEBI" id="CHEBI:74269"/>
        <dbReference type="ChEBI" id="CHEBI:74480"/>
        <dbReference type="EC" id="2.1.1.33"/>
    </reaction>
</comment>
<dbReference type="Proteomes" id="UP000052955">
    <property type="component" value="Unassembled WGS sequence"/>
</dbReference>
<evidence type="ECO:0000256" key="5">
    <source>
        <dbReference type="ARBA" id="ARBA00022691"/>
    </source>
</evidence>
<evidence type="ECO:0000256" key="7">
    <source>
        <dbReference type="HAMAP-Rule" id="MF_01057"/>
    </source>
</evidence>
<gene>
    <name evidence="7" type="primary">trmB</name>
    <name evidence="8" type="ORF">ABR55_01605</name>
</gene>
<dbReference type="PANTHER" id="PTHR23417">
    <property type="entry name" value="3-DEOXY-D-MANNO-OCTULOSONIC-ACID TRANSFERASE/TRNA GUANINE-N 7 - -METHYLTRANSFERASE"/>
    <property type="match status" value="1"/>
</dbReference>
<evidence type="ECO:0000256" key="4">
    <source>
        <dbReference type="ARBA" id="ARBA00022679"/>
    </source>
</evidence>
<feature type="binding site" evidence="7">
    <location>
        <position position="166"/>
    </location>
    <ligand>
        <name>substrate</name>
    </ligand>
</feature>
<evidence type="ECO:0000256" key="1">
    <source>
        <dbReference type="ARBA" id="ARBA00000142"/>
    </source>
</evidence>
<keyword evidence="6 7" id="KW-0819">tRNA processing</keyword>
<feature type="binding site" evidence="7">
    <location>
        <position position="130"/>
    </location>
    <ligand>
        <name>S-adenosyl-L-methionine</name>
        <dbReference type="ChEBI" id="CHEBI:59789"/>
    </ligand>
</feature>
<dbReference type="UniPathway" id="UPA00989"/>
<organism evidence="8 9">
    <name type="scientific">Actinobacteria bacterium BACL15 MAG-120823-bin78</name>
    <dbReference type="NCBI Taxonomy" id="1655563"/>
    <lineage>
        <taxon>Bacteria</taxon>
        <taxon>Bacillati</taxon>
        <taxon>Actinomycetota</taxon>
        <taxon>Actinomycetes</taxon>
        <taxon>Actinomycetes incertae sedis</taxon>
        <taxon>ac1 cluster</taxon>
    </lineage>
</organism>
<feature type="region of interest" description="Interaction with RNA" evidence="7">
    <location>
        <begin position="136"/>
        <end position="141"/>
    </location>
</feature>
<sequence>MERPSVRSYSIRGSRITDAQRLAKAALQRVHGIEFKQEYINIPALFPTSDKVILEIGFGMGEATAIIAKAHPNNGYIAIDVHPPGIGKLLARIVDNDLTNLKVIEEDVHVVLQHMIADESLDGIHLFFPDPWPKKKHNKRRIVNEGFLALIHPKLKQGGFIHIATDWVPYALSIQEMFATSTLFTGGVIDKPEWRPVTRFEGQGIDKDHAVNDMMYKKA</sequence>
<comment type="pathway">
    <text evidence="7">tRNA modification; N(7)-methylguanine-tRNA biosynthesis.</text>
</comment>